<keyword evidence="4" id="KW-0624">Polysaccharide degradation</keyword>
<dbReference type="GO" id="GO:0000272">
    <property type="term" value="P:polysaccharide catabolic process"/>
    <property type="evidence" value="ECO:0007669"/>
    <property type="project" value="UniProtKB-KW"/>
</dbReference>
<reference evidence="6" key="1">
    <citation type="journal article" date="2011" name="Science">
        <title>Metagenomic discovery of biomass-degrading genes and genomes from cow rumen.</title>
        <authorList>
            <person name="Hess M."/>
            <person name="Sczyrba A."/>
            <person name="Egan R."/>
            <person name="Kim T.W."/>
            <person name="Chokhawala H."/>
            <person name="Schroth G."/>
            <person name="Luo S."/>
            <person name="Clark D.S."/>
            <person name="Chen F."/>
            <person name="Zhang T."/>
            <person name="Mackie R.I."/>
            <person name="Pennacchio L.A."/>
            <person name="Tringe S.G."/>
            <person name="Visel A."/>
            <person name="Woyke T."/>
            <person name="Wang Z."/>
            <person name="Rubin E.M."/>
        </authorList>
    </citation>
    <scope>NUCLEOTIDE SEQUENCE</scope>
</reference>
<protein>
    <submittedName>
        <fullName evidence="6">Putative carbohydrate-active enzyme</fullName>
    </submittedName>
</protein>
<evidence type="ECO:0000256" key="2">
    <source>
        <dbReference type="ARBA" id="ARBA00023277"/>
    </source>
</evidence>
<proteinExistence type="predicted"/>
<dbReference type="InterPro" id="IPR001701">
    <property type="entry name" value="Glyco_hydro_9"/>
</dbReference>
<dbReference type="Gene3D" id="1.50.10.10">
    <property type="match status" value="1"/>
</dbReference>
<gene>
    <name evidence="6" type="ORF">SARM_0043</name>
</gene>
<accession>E9NSL9</accession>
<keyword evidence="3" id="KW-0326">Glycosidase</keyword>
<dbReference type="InterPro" id="IPR008928">
    <property type="entry name" value="6-hairpin_glycosidase_sf"/>
</dbReference>
<evidence type="ECO:0000256" key="3">
    <source>
        <dbReference type="ARBA" id="ARBA00023295"/>
    </source>
</evidence>
<feature type="domain" description="Glycoside hydrolase family 9" evidence="5">
    <location>
        <begin position="31"/>
        <end position="486"/>
    </location>
</feature>
<dbReference type="GO" id="GO:0004553">
    <property type="term" value="F:hydrolase activity, hydrolyzing O-glycosyl compounds"/>
    <property type="evidence" value="ECO:0007669"/>
    <property type="project" value="InterPro"/>
</dbReference>
<dbReference type="SUPFAM" id="SSF48208">
    <property type="entry name" value="Six-hairpin glycosidases"/>
    <property type="match status" value="1"/>
</dbReference>
<dbReference type="Pfam" id="PF00759">
    <property type="entry name" value="Glyco_hydro_9"/>
    <property type="match status" value="1"/>
</dbReference>
<keyword evidence="1" id="KW-0378">Hydrolase</keyword>
<evidence type="ECO:0000256" key="4">
    <source>
        <dbReference type="ARBA" id="ARBA00023326"/>
    </source>
</evidence>
<keyword evidence="2" id="KW-0119">Carbohydrate metabolism</keyword>
<dbReference type="EMBL" id="HQ706047">
    <property type="protein sequence ID" value="ADX05714.1"/>
    <property type="molecule type" value="Genomic_DNA"/>
</dbReference>
<dbReference type="InterPro" id="IPR012341">
    <property type="entry name" value="6hp_glycosidase-like_sf"/>
</dbReference>
<organism evidence="6">
    <name type="scientific">uncultured organism</name>
    <dbReference type="NCBI Taxonomy" id="155900"/>
    <lineage>
        <taxon>unclassified sequences</taxon>
        <taxon>environmental samples</taxon>
    </lineage>
</organism>
<name>E9NSL9_9ZZZZ</name>
<sequence>MFLGASLLLAAGSVGAYDYSSYQDGFPTEDYRTAFNMGLKFFGGQRCGDSHNWMLVDNPKVSTKACHMKDGKGSVNGGGNGNYDLTGGWHDCGDHIKVGTTMGSSCIFLLVAYDLWPQAFQDNYDEAYGAPNGIADVLDEAKYATDYFMKCFPDDNTFVYYVGSPADHNVWCTSSKQSTLPVDQGGDPRPVWTTNNSGGPQAANCASALALMSMKYPDQAYKEQCKAAAIKAYAFAKKNQSQQAAIPNFYASPNTEWTDELALAAMMLYRLTGEASYKKDALGYLQGKWESNYPLAWDTMADFAYYYIVKDDEGANNGQGGYFRDHMDKNVTKHLANGSADRNGFPYVQGQMWGTNKLACGAAAATSLLVKLAEDEVVSPSVNTRNAKNFITRVVDYVLGVNEFNHTFLHGFKGDMTFRIHHRNAMGRDDNPPTDEKNRSDFMFASGGVIGGPSGTGQFSNIIEGGASYTETEGGCDYNAPFVFAMARMMAEKDPSSFGTGTSAVLTDHSYMVYPTDFSDYVVIDLITYGGANVTADLITLDGRVVKHIDVKNVREVMETGDVASGIYLMRVCNGEQSVGYKLIKR</sequence>
<evidence type="ECO:0000259" key="5">
    <source>
        <dbReference type="Pfam" id="PF00759"/>
    </source>
</evidence>
<dbReference type="AlphaFoldDB" id="E9NSL9"/>
<dbReference type="PANTHER" id="PTHR22298">
    <property type="entry name" value="ENDO-1,4-BETA-GLUCANASE"/>
    <property type="match status" value="1"/>
</dbReference>
<evidence type="ECO:0000256" key="1">
    <source>
        <dbReference type="ARBA" id="ARBA00022801"/>
    </source>
</evidence>
<evidence type="ECO:0000313" key="6">
    <source>
        <dbReference type="EMBL" id="ADX05714.1"/>
    </source>
</evidence>